<dbReference type="GeneTree" id="ENSGT00940000156010"/>
<accession>A0A3B4GXK2</accession>
<dbReference type="PANTHER" id="PTHR13586:SF1">
    <property type="entry name" value="PROTEIN LSM14 HOMOLOG B"/>
    <property type="match status" value="1"/>
</dbReference>
<evidence type="ECO:0000256" key="1">
    <source>
        <dbReference type="ARBA" id="ARBA00022845"/>
    </source>
</evidence>
<feature type="domain" description="Sm" evidence="4">
    <location>
        <begin position="1"/>
        <end position="82"/>
    </location>
</feature>
<dbReference type="InterPro" id="IPR025609">
    <property type="entry name" value="Lsm14-like_N"/>
</dbReference>
<dbReference type="Gene3D" id="2.30.30.100">
    <property type="match status" value="1"/>
</dbReference>
<feature type="region of interest" description="Disordered" evidence="3">
    <location>
        <begin position="104"/>
        <end position="133"/>
    </location>
</feature>
<evidence type="ECO:0000256" key="3">
    <source>
        <dbReference type="SAM" id="MobiDB-lite"/>
    </source>
</evidence>
<dbReference type="Pfam" id="PF12701">
    <property type="entry name" value="LSM14"/>
    <property type="match status" value="1"/>
</dbReference>
<dbReference type="GO" id="GO:0003729">
    <property type="term" value="F:mRNA binding"/>
    <property type="evidence" value="ECO:0007669"/>
    <property type="project" value="TreeGrafter"/>
</dbReference>
<protein>
    <recommendedName>
        <fullName evidence="4">Sm domain-containing protein</fullName>
    </recommendedName>
</protein>
<dbReference type="PROSITE" id="PS52002">
    <property type="entry name" value="SM"/>
    <property type="match status" value="1"/>
</dbReference>
<name>A0A3B4GXK2_9CICH</name>
<keyword evidence="2" id="KW-0687">Ribonucleoprotein</keyword>
<evidence type="ECO:0000259" key="4">
    <source>
        <dbReference type="PROSITE" id="PS52002"/>
    </source>
</evidence>
<evidence type="ECO:0000256" key="2">
    <source>
        <dbReference type="ARBA" id="ARBA00023274"/>
    </source>
</evidence>
<keyword evidence="1" id="KW-0810">Translation regulation</keyword>
<evidence type="ECO:0000313" key="5">
    <source>
        <dbReference type="Ensembl" id="ENSPNYP00000025986.1"/>
    </source>
</evidence>
<dbReference type="GO" id="GO:0006417">
    <property type="term" value="P:regulation of translation"/>
    <property type="evidence" value="ECO:0007669"/>
    <property type="project" value="UniProtKB-KW"/>
</dbReference>
<dbReference type="Ensembl" id="ENSPNYT00000026623.1">
    <property type="protein sequence ID" value="ENSPNYP00000025986.1"/>
    <property type="gene ID" value="ENSPNYG00000019601.1"/>
</dbReference>
<dbReference type="InterPro" id="IPR047575">
    <property type="entry name" value="Sm"/>
</dbReference>
<dbReference type="InterPro" id="IPR010920">
    <property type="entry name" value="LSM_dom_sf"/>
</dbReference>
<proteinExistence type="predicted"/>
<dbReference type="STRING" id="303518.ENSPNYP00000025986"/>
<sequence length="133" mass="14542">MSAGGTPYIGSKISLISKAQIRYEGILSSVDTDRSTVALAKVKSYGTEDRHTVRPVPPKDEVYEFIIFRGSDIKDITVSEPPKPHHGLPRDPAIVQVKKGKDYNPATEQTAGASSSAVWTGWCPGSKREYTHQ</sequence>
<reference evidence="5" key="1">
    <citation type="submission" date="2023-09" db="UniProtKB">
        <authorList>
            <consortium name="Ensembl"/>
        </authorList>
    </citation>
    <scope>IDENTIFICATION</scope>
</reference>
<dbReference type="AlphaFoldDB" id="A0A3B4GXK2"/>
<dbReference type="GO" id="GO:1990904">
    <property type="term" value="C:ribonucleoprotein complex"/>
    <property type="evidence" value="ECO:0007669"/>
    <property type="project" value="UniProtKB-KW"/>
</dbReference>
<feature type="compositionally biased region" description="Polar residues" evidence="3">
    <location>
        <begin position="106"/>
        <end position="118"/>
    </location>
</feature>
<dbReference type="SUPFAM" id="SSF50182">
    <property type="entry name" value="Sm-like ribonucleoproteins"/>
    <property type="match status" value="1"/>
</dbReference>
<dbReference type="CDD" id="cd01736">
    <property type="entry name" value="LSm14_N"/>
    <property type="match status" value="1"/>
</dbReference>
<organism evidence="5">
    <name type="scientific">Pundamilia nyererei</name>
    <dbReference type="NCBI Taxonomy" id="303518"/>
    <lineage>
        <taxon>Eukaryota</taxon>
        <taxon>Metazoa</taxon>
        <taxon>Chordata</taxon>
        <taxon>Craniata</taxon>
        <taxon>Vertebrata</taxon>
        <taxon>Euteleostomi</taxon>
        <taxon>Actinopterygii</taxon>
        <taxon>Neopterygii</taxon>
        <taxon>Teleostei</taxon>
        <taxon>Neoteleostei</taxon>
        <taxon>Acanthomorphata</taxon>
        <taxon>Ovalentaria</taxon>
        <taxon>Cichlomorphae</taxon>
        <taxon>Cichliformes</taxon>
        <taxon>Cichlidae</taxon>
        <taxon>African cichlids</taxon>
        <taxon>Pseudocrenilabrinae</taxon>
        <taxon>Haplochromini</taxon>
        <taxon>Pundamilia</taxon>
    </lineage>
</organism>
<dbReference type="SMART" id="SM01271">
    <property type="entry name" value="LSM14"/>
    <property type="match status" value="1"/>
</dbReference>
<dbReference type="PANTHER" id="PTHR13586">
    <property type="entry name" value="SCD6 PROTEIN-RELATED"/>
    <property type="match status" value="1"/>
</dbReference>